<accession>A0A0F9URT7</accession>
<protein>
    <submittedName>
        <fullName evidence="2">Uncharacterized protein</fullName>
    </submittedName>
</protein>
<dbReference type="EMBL" id="LAZR01000576">
    <property type="protein sequence ID" value="KKN63871.1"/>
    <property type="molecule type" value="Genomic_DNA"/>
</dbReference>
<feature type="region of interest" description="Disordered" evidence="1">
    <location>
        <begin position="190"/>
        <end position="231"/>
    </location>
</feature>
<gene>
    <name evidence="2" type="ORF">LCGC14_0497490</name>
</gene>
<organism evidence="2">
    <name type="scientific">marine sediment metagenome</name>
    <dbReference type="NCBI Taxonomy" id="412755"/>
    <lineage>
        <taxon>unclassified sequences</taxon>
        <taxon>metagenomes</taxon>
        <taxon>ecological metagenomes</taxon>
    </lineage>
</organism>
<comment type="caution">
    <text evidence="2">The sequence shown here is derived from an EMBL/GenBank/DDBJ whole genome shotgun (WGS) entry which is preliminary data.</text>
</comment>
<sequence>MMIFSWMSRQISRNGVLKSLIGVISQTYMYPGVYKISRSAQIPLQLSVELSVSVIYSVTDSHLEKNTLSPEKKENGEEGNDVIEFETLEEEEKKEAPNKITQLRAYLKENLDADKYSESLKILGIDEAMTNEQLLAAILEGIQTLMKPEEEEEKKKPEEEKEQEHADPDQKGFMEKCMKEGKSMADCAAEFKEKYPETPEKKEEEKPLEEAKKKDDDEEEKKHLELSPETQKEFDELKLEINRLKDERRLNDITHKVEAQIAEKHLAPVQKEGVIKLMASMDDEMHDELLGTFSNVKFKGFEDVAHATSERPGDPETLSEDDRKRILKEQGIDELILERGVRRPN</sequence>
<feature type="region of interest" description="Disordered" evidence="1">
    <location>
        <begin position="149"/>
        <end position="176"/>
    </location>
</feature>
<evidence type="ECO:0000256" key="1">
    <source>
        <dbReference type="SAM" id="MobiDB-lite"/>
    </source>
</evidence>
<reference evidence="2" key="1">
    <citation type="journal article" date="2015" name="Nature">
        <title>Complex archaea that bridge the gap between prokaryotes and eukaryotes.</title>
        <authorList>
            <person name="Spang A."/>
            <person name="Saw J.H."/>
            <person name="Jorgensen S.L."/>
            <person name="Zaremba-Niedzwiedzka K."/>
            <person name="Martijn J."/>
            <person name="Lind A.E."/>
            <person name="van Eijk R."/>
            <person name="Schleper C."/>
            <person name="Guy L."/>
            <person name="Ettema T.J."/>
        </authorList>
    </citation>
    <scope>NUCLEOTIDE SEQUENCE</scope>
</reference>
<feature type="compositionally biased region" description="Basic and acidic residues" evidence="1">
    <location>
        <begin position="153"/>
        <end position="176"/>
    </location>
</feature>
<proteinExistence type="predicted"/>
<name>A0A0F9URT7_9ZZZZ</name>
<dbReference type="AlphaFoldDB" id="A0A0F9URT7"/>
<evidence type="ECO:0000313" key="2">
    <source>
        <dbReference type="EMBL" id="KKN63871.1"/>
    </source>
</evidence>